<dbReference type="PATRIC" id="fig|188932.3.peg.3325"/>
<dbReference type="GO" id="GO:0051213">
    <property type="term" value="F:dioxygenase activity"/>
    <property type="evidence" value="ECO:0007669"/>
    <property type="project" value="InterPro"/>
</dbReference>
<feature type="domain" description="Fe2OG dioxygenase" evidence="1">
    <location>
        <begin position="102"/>
        <end position="200"/>
    </location>
</feature>
<dbReference type="EMBL" id="CP014504">
    <property type="protein sequence ID" value="AMQ00062.1"/>
    <property type="molecule type" value="Genomic_DNA"/>
</dbReference>
<sequence length="208" mass="24018">MQQLIDADHHNILPSHGEALLFPDFFTTEESDTYFNHLKNDVSWIQAPIIQSGKKRLQPRLTAFSGDEHTECHTRGLTLKAKYWTVPLLNIKTKLEAKFETSFNECLLNYYRDGGDYMGWHRDNAHALGEYPVIVRVSFGATRIFQFRDYKEKVPVVSLELEHGGVLLVKKQTQEFWEQRLPKTTLAAGPRINLTFRLTLKKGFSGHL</sequence>
<dbReference type="InterPro" id="IPR037151">
    <property type="entry name" value="AlkB-like_sf"/>
</dbReference>
<dbReference type="RefSeq" id="WP_068402757.1">
    <property type="nucleotide sequence ID" value="NZ_CP014504.1"/>
</dbReference>
<evidence type="ECO:0000259" key="1">
    <source>
        <dbReference type="PROSITE" id="PS51471"/>
    </source>
</evidence>
<accession>A0A127VFQ1</accession>
<dbReference type="Proteomes" id="UP000071561">
    <property type="component" value="Chromosome"/>
</dbReference>
<dbReference type="InterPro" id="IPR032854">
    <property type="entry name" value="ALKBH3"/>
</dbReference>
<gene>
    <name evidence="2" type="ORF">AY601_3191</name>
</gene>
<name>A0A127VFQ1_9SPHI</name>
<evidence type="ECO:0000313" key="3">
    <source>
        <dbReference type="Proteomes" id="UP000071561"/>
    </source>
</evidence>
<dbReference type="PANTHER" id="PTHR31212:SF4">
    <property type="entry name" value="ALPHA-KETOGLUTARATE-DEPENDENT DIOXYGENASE ALKB HOMOLOG 3"/>
    <property type="match status" value="1"/>
</dbReference>
<dbReference type="KEGG" id="pcm:AY601_3191"/>
<keyword evidence="3" id="KW-1185">Reference proteome</keyword>
<dbReference type="PROSITE" id="PS51471">
    <property type="entry name" value="FE2OG_OXY"/>
    <property type="match status" value="1"/>
</dbReference>
<dbReference type="InterPro" id="IPR005123">
    <property type="entry name" value="Oxoglu/Fe-dep_dioxygenase_dom"/>
</dbReference>
<proteinExistence type="predicted"/>
<protein>
    <submittedName>
        <fullName evidence="2">2OG-Fe(II) oxygenase</fullName>
    </submittedName>
</protein>
<dbReference type="Gene3D" id="2.60.120.590">
    <property type="entry name" value="Alpha-ketoglutarate-dependent dioxygenase AlkB-like"/>
    <property type="match status" value="1"/>
</dbReference>
<dbReference type="Pfam" id="PF13532">
    <property type="entry name" value="2OG-FeII_Oxy_2"/>
    <property type="match status" value="1"/>
</dbReference>
<dbReference type="GO" id="GO:0006307">
    <property type="term" value="P:DNA alkylation repair"/>
    <property type="evidence" value="ECO:0007669"/>
    <property type="project" value="InterPro"/>
</dbReference>
<evidence type="ECO:0000313" key="2">
    <source>
        <dbReference type="EMBL" id="AMQ00062.1"/>
    </source>
</evidence>
<dbReference type="InterPro" id="IPR027450">
    <property type="entry name" value="AlkB-like"/>
</dbReference>
<dbReference type="AlphaFoldDB" id="A0A127VFQ1"/>
<dbReference type="SUPFAM" id="SSF51197">
    <property type="entry name" value="Clavaminate synthase-like"/>
    <property type="match status" value="1"/>
</dbReference>
<dbReference type="PANTHER" id="PTHR31212">
    <property type="entry name" value="ALPHA-KETOGLUTARATE-DEPENDENT DIOXYGENASE ALKB HOMOLOG 3"/>
    <property type="match status" value="1"/>
</dbReference>
<organism evidence="2 3">
    <name type="scientific">Pedobacter cryoconitis</name>
    <dbReference type="NCBI Taxonomy" id="188932"/>
    <lineage>
        <taxon>Bacteria</taxon>
        <taxon>Pseudomonadati</taxon>
        <taxon>Bacteroidota</taxon>
        <taxon>Sphingobacteriia</taxon>
        <taxon>Sphingobacteriales</taxon>
        <taxon>Sphingobacteriaceae</taxon>
        <taxon>Pedobacter</taxon>
    </lineage>
</organism>
<dbReference type="OrthoDB" id="190276at2"/>
<reference evidence="2 3" key="1">
    <citation type="submission" date="2016-03" db="EMBL/GenBank/DDBJ databases">
        <title>Complete genome sequence of Pedobacter cryoconitis PAMC 27485.</title>
        <authorList>
            <person name="Lee J."/>
            <person name="Kim O.-S."/>
        </authorList>
    </citation>
    <scope>NUCLEOTIDE SEQUENCE [LARGE SCALE GENOMIC DNA]</scope>
    <source>
        <strain evidence="2 3">PAMC 27485</strain>
    </source>
</reference>